<feature type="transmembrane region" description="Helical" evidence="2">
    <location>
        <begin position="69"/>
        <end position="91"/>
    </location>
</feature>
<proteinExistence type="predicted"/>
<comment type="caution">
    <text evidence="3">The sequence shown here is derived from an EMBL/GenBank/DDBJ whole genome shotgun (WGS) entry which is preliminary data.</text>
</comment>
<keyword evidence="2" id="KW-1133">Transmembrane helix</keyword>
<name>A0A7W7XAF8_9ACTN</name>
<evidence type="ECO:0000313" key="3">
    <source>
        <dbReference type="EMBL" id="MBB4980900.1"/>
    </source>
</evidence>
<dbReference type="AlphaFoldDB" id="A0A7W7XAF8"/>
<reference evidence="3 4" key="1">
    <citation type="submission" date="2020-08" db="EMBL/GenBank/DDBJ databases">
        <title>Genomic Encyclopedia of Type Strains, Phase III (KMG-III): the genomes of soil and plant-associated and newly described type strains.</title>
        <authorList>
            <person name="Whitman W."/>
        </authorList>
    </citation>
    <scope>NUCLEOTIDE SEQUENCE [LARGE SCALE GENOMIC DNA]</scope>
    <source>
        <strain evidence="3 4">SFB5A</strain>
    </source>
</reference>
<dbReference type="RefSeq" id="WP_184930643.1">
    <property type="nucleotide sequence ID" value="NZ_JACHJY010000002.1"/>
</dbReference>
<accession>A0A7W7XAF8</accession>
<keyword evidence="2" id="KW-0812">Transmembrane</keyword>
<gene>
    <name evidence="3" type="ORF">GGE06_001808</name>
</gene>
<dbReference type="EMBL" id="JACHJY010000002">
    <property type="protein sequence ID" value="MBB4980900.1"/>
    <property type="molecule type" value="Genomic_DNA"/>
</dbReference>
<feature type="transmembrane region" description="Helical" evidence="2">
    <location>
        <begin position="30"/>
        <end position="49"/>
    </location>
</feature>
<sequence length="134" mass="14259">MSRARCSRWCQGTAIADCTLRKTEFQHGNYHGVASGALAAPAASLGAAVDHVDDRLPSGSRRPMCGSLAVFLAVGLLAGALSGCGTRWIALVRMLFPTTRRPWLYEKRLGDAPEAERPGAVPDRIAPHGGSFSR</sequence>
<feature type="region of interest" description="Disordered" evidence="1">
    <location>
        <begin position="113"/>
        <end position="134"/>
    </location>
</feature>
<evidence type="ECO:0000313" key="4">
    <source>
        <dbReference type="Proteomes" id="UP000582643"/>
    </source>
</evidence>
<protein>
    <submittedName>
        <fullName evidence="3">Uncharacterized protein</fullName>
    </submittedName>
</protein>
<keyword evidence="4" id="KW-1185">Reference proteome</keyword>
<dbReference type="Proteomes" id="UP000582643">
    <property type="component" value="Unassembled WGS sequence"/>
</dbReference>
<evidence type="ECO:0000256" key="2">
    <source>
        <dbReference type="SAM" id="Phobius"/>
    </source>
</evidence>
<organism evidence="3 4">
    <name type="scientific">Streptomyces nymphaeiformis</name>
    <dbReference type="NCBI Taxonomy" id="2663842"/>
    <lineage>
        <taxon>Bacteria</taxon>
        <taxon>Bacillati</taxon>
        <taxon>Actinomycetota</taxon>
        <taxon>Actinomycetes</taxon>
        <taxon>Kitasatosporales</taxon>
        <taxon>Streptomycetaceae</taxon>
        <taxon>Streptomyces</taxon>
    </lineage>
</organism>
<evidence type="ECO:0000256" key="1">
    <source>
        <dbReference type="SAM" id="MobiDB-lite"/>
    </source>
</evidence>
<keyword evidence="2" id="KW-0472">Membrane</keyword>